<evidence type="ECO:0000256" key="2">
    <source>
        <dbReference type="ARBA" id="ARBA00015736"/>
    </source>
</evidence>
<evidence type="ECO:0000256" key="4">
    <source>
        <dbReference type="ARBA" id="ARBA00023288"/>
    </source>
</evidence>
<dbReference type="EMBL" id="OU896710">
    <property type="protein sequence ID" value="CAH1163331.1"/>
    <property type="molecule type" value="Genomic_DNA"/>
</dbReference>
<dbReference type="Proteomes" id="UP001153737">
    <property type="component" value="Chromosome 4"/>
</dbReference>
<keyword evidence="3" id="KW-0519">Myristate</keyword>
<dbReference type="InterPro" id="IPR019142">
    <property type="entry name" value="Dymeclin"/>
</dbReference>
<sequence length="645" mass="74119">MGKTISKNFDICSNEYCMRFVGKESISINDPFWNRFLSFTLVTPITSDDQLALETKIEPLCQELLKNNLKTGNLNSLIRIFITRSSELLSAANTDANIFTWQLFNSILAVRCVLKFLSQEITEIQFIKHIEVNENENIFETLIGTLVGIIVDIPVENKTYLIHLEAISCLLVCLSVQHNSGERLEQSTIFRLMMKGRHVIHAPILVRSLLTNFINQEKLPPEYSGNDGHNIVFGLASNIWSMLTFSKTPTDELVIRNQNDFMEAPLATQSLLLLLVLVHHFTTHPNPYRNSLFSCLDSQDSNPVPPKNVSTLFKVDYNSLYKTIWKKASGDAATLLLYSLLHKNISFKSFVLQRLDLDNLILPILKALYNAPNSNSHHIYMSLIILLILSEDDDFDKTVHDVKLRSVDWYVEKSLTDISLGGLIILVLIRTVQYNMLKMRDKYLHTNCLAALANMSSQFRDLHPYVCQRLLSVFESLTKKYHRLTTLPKYKDAPEETKVDLTTSQEAADAEQDVSVLEEVIRMLLEILNSCLIAQIGNNYNLIYSLLYNKHMFNALKNDVVFQDIVQNINSVIQYFSQLLHDKSKEHEVDAPRVLLVVQEGTRSWPRERLTKFPELKFKYVEEDQPEDFFIPYVWALVNQQSTLN</sequence>
<evidence type="ECO:0000313" key="5">
    <source>
        <dbReference type="EMBL" id="CAH1163331.1"/>
    </source>
</evidence>
<proteinExistence type="inferred from homology"/>
<dbReference type="OrthoDB" id="10253409at2759"/>
<comment type="similarity">
    <text evidence="1">Belongs to the dymeclin family.</text>
</comment>
<organism evidence="5 6">
    <name type="scientific">Phaedon cochleariae</name>
    <name type="common">Mustard beetle</name>
    <dbReference type="NCBI Taxonomy" id="80249"/>
    <lineage>
        <taxon>Eukaryota</taxon>
        <taxon>Metazoa</taxon>
        <taxon>Ecdysozoa</taxon>
        <taxon>Arthropoda</taxon>
        <taxon>Hexapoda</taxon>
        <taxon>Insecta</taxon>
        <taxon>Pterygota</taxon>
        <taxon>Neoptera</taxon>
        <taxon>Endopterygota</taxon>
        <taxon>Coleoptera</taxon>
        <taxon>Polyphaga</taxon>
        <taxon>Cucujiformia</taxon>
        <taxon>Chrysomeloidea</taxon>
        <taxon>Chrysomelidae</taxon>
        <taxon>Chrysomelinae</taxon>
        <taxon>Chrysomelini</taxon>
        <taxon>Phaedon</taxon>
    </lineage>
</organism>
<dbReference type="GO" id="GO:0007030">
    <property type="term" value="P:Golgi organization"/>
    <property type="evidence" value="ECO:0007669"/>
    <property type="project" value="TreeGrafter"/>
</dbReference>
<dbReference type="AlphaFoldDB" id="A0A9P0DPY8"/>
<reference evidence="5" key="1">
    <citation type="submission" date="2022-01" db="EMBL/GenBank/DDBJ databases">
        <authorList>
            <person name="King R."/>
        </authorList>
    </citation>
    <scope>NUCLEOTIDE SEQUENCE</scope>
</reference>
<dbReference type="PANTHER" id="PTHR12895">
    <property type="entry name" value="DYMECLIN"/>
    <property type="match status" value="1"/>
</dbReference>
<keyword evidence="4" id="KW-0449">Lipoprotein</keyword>
<evidence type="ECO:0000313" key="6">
    <source>
        <dbReference type="Proteomes" id="UP001153737"/>
    </source>
</evidence>
<dbReference type="PANTHER" id="PTHR12895:SF9">
    <property type="entry name" value="DYMECLIN"/>
    <property type="match status" value="1"/>
</dbReference>
<accession>A0A9P0DPY8</accession>
<dbReference type="Pfam" id="PF09742">
    <property type="entry name" value="Dymeclin"/>
    <property type="match status" value="1"/>
</dbReference>
<keyword evidence="6" id="KW-1185">Reference proteome</keyword>
<gene>
    <name evidence="5" type="ORF">PHAECO_LOCUS7894</name>
</gene>
<evidence type="ECO:0000256" key="3">
    <source>
        <dbReference type="ARBA" id="ARBA00022707"/>
    </source>
</evidence>
<protein>
    <recommendedName>
        <fullName evidence="2">Dymeclin</fullName>
    </recommendedName>
</protein>
<reference evidence="5" key="2">
    <citation type="submission" date="2022-10" db="EMBL/GenBank/DDBJ databases">
        <authorList>
            <consortium name="ENA_rothamsted_submissions"/>
            <consortium name="culmorum"/>
            <person name="King R."/>
        </authorList>
    </citation>
    <scope>NUCLEOTIDE SEQUENCE</scope>
</reference>
<name>A0A9P0DPY8_PHACE</name>
<evidence type="ECO:0000256" key="1">
    <source>
        <dbReference type="ARBA" id="ARBA00010603"/>
    </source>
</evidence>
<dbReference type="GO" id="GO:0005794">
    <property type="term" value="C:Golgi apparatus"/>
    <property type="evidence" value="ECO:0007669"/>
    <property type="project" value="TreeGrafter"/>
</dbReference>